<evidence type="ECO:0000256" key="3">
    <source>
        <dbReference type="ARBA" id="ARBA00013133"/>
    </source>
</evidence>
<dbReference type="GO" id="GO:0046872">
    <property type="term" value="F:metal ion binding"/>
    <property type="evidence" value="ECO:0007669"/>
    <property type="project" value="UniProtKB-KW"/>
</dbReference>
<comment type="catalytic activity">
    <reaction evidence="7">
        <text>L-cysteine + O2 = 3-sulfino-L-alanine + H(+)</text>
        <dbReference type="Rhea" id="RHEA:20441"/>
        <dbReference type="ChEBI" id="CHEBI:15378"/>
        <dbReference type="ChEBI" id="CHEBI:15379"/>
        <dbReference type="ChEBI" id="CHEBI:35235"/>
        <dbReference type="ChEBI" id="CHEBI:61085"/>
        <dbReference type="EC" id="1.13.11.20"/>
    </reaction>
    <physiologicalReaction direction="left-to-right" evidence="7">
        <dbReference type="Rhea" id="RHEA:20442"/>
    </physiologicalReaction>
</comment>
<organism evidence="9 10">
    <name type="scientific">Acorus gramineus</name>
    <name type="common">Dwarf sweet flag</name>
    <dbReference type="NCBI Taxonomy" id="55184"/>
    <lineage>
        <taxon>Eukaryota</taxon>
        <taxon>Viridiplantae</taxon>
        <taxon>Streptophyta</taxon>
        <taxon>Embryophyta</taxon>
        <taxon>Tracheophyta</taxon>
        <taxon>Spermatophyta</taxon>
        <taxon>Magnoliopsida</taxon>
        <taxon>Liliopsida</taxon>
        <taxon>Acoraceae</taxon>
        <taxon>Acorus</taxon>
    </lineage>
</organism>
<keyword evidence="6" id="KW-0408">Iron</keyword>
<accession>A0AAV9AH61</accession>
<evidence type="ECO:0000256" key="1">
    <source>
        <dbReference type="ARBA" id="ARBA00001954"/>
    </source>
</evidence>
<dbReference type="InterPro" id="IPR012864">
    <property type="entry name" value="PCO/ADO"/>
</dbReference>
<proteinExistence type="inferred from homology"/>
<evidence type="ECO:0000313" key="9">
    <source>
        <dbReference type="EMBL" id="KAK1263713.1"/>
    </source>
</evidence>
<name>A0AAV9AH61_ACOGR</name>
<reference evidence="9" key="2">
    <citation type="submission" date="2023-06" db="EMBL/GenBank/DDBJ databases">
        <authorList>
            <person name="Ma L."/>
            <person name="Liu K.-W."/>
            <person name="Li Z."/>
            <person name="Hsiao Y.-Y."/>
            <person name="Qi Y."/>
            <person name="Fu T."/>
            <person name="Tang G."/>
            <person name="Zhang D."/>
            <person name="Sun W.-H."/>
            <person name="Liu D.-K."/>
            <person name="Li Y."/>
            <person name="Chen G.-Z."/>
            <person name="Liu X.-D."/>
            <person name="Liao X.-Y."/>
            <person name="Jiang Y.-T."/>
            <person name="Yu X."/>
            <person name="Hao Y."/>
            <person name="Huang J."/>
            <person name="Zhao X.-W."/>
            <person name="Ke S."/>
            <person name="Chen Y.-Y."/>
            <person name="Wu W.-L."/>
            <person name="Hsu J.-L."/>
            <person name="Lin Y.-F."/>
            <person name="Huang M.-D."/>
            <person name="Li C.-Y."/>
            <person name="Huang L."/>
            <person name="Wang Z.-W."/>
            <person name="Zhao X."/>
            <person name="Zhong W.-Y."/>
            <person name="Peng D.-H."/>
            <person name="Ahmad S."/>
            <person name="Lan S."/>
            <person name="Zhang J.-S."/>
            <person name="Tsai W.-C."/>
            <person name="Van De Peer Y."/>
            <person name="Liu Z.-J."/>
        </authorList>
    </citation>
    <scope>NUCLEOTIDE SEQUENCE</scope>
    <source>
        <strain evidence="9">SCP</strain>
        <tissue evidence="9">Leaves</tissue>
    </source>
</reference>
<evidence type="ECO:0000256" key="8">
    <source>
        <dbReference type="SAM" id="MobiDB-lite"/>
    </source>
</evidence>
<dbReference type="AlphaFoldDB" id="A0AAV9AH61"/>
<feature type="region of interest" description="Disordered" evidence="8">
    <location>
        <begin position="51"/>
        <end position="70"/>
    </location>
</feature>
<evidence type="ECO:0000256" key="2">
    <source>
        <dbReference type="ARBA" id="ARBA00006622"/>
    </source>
</evidence>
<evidence type="ECO:0000256" key="4">
    <source>
        <dbReference type="ARBA" id="ARBA00022723"/>
    </source>
</evidence>
<keyword evidence="10" id="KW-1185">Reference proteome</keyword>
<comment type="caution">
    <text evidence="9">The sequence shown here is derived from an EMBL/GenBank/DDBJ whole genome shotgun (WGS) entry which is preliminary data.</text>
</comment>
<dbReference type="Pfam" id="PF07847">
    <property type="entry name" value="PCO_ADO"/>
    <property type="match status" value="1"/>
</dbReference>
<dbReference type="InterPro" id="IPR011051">
    <property type="entry name" value="RmlC_Cupin_sf"/>
</dbReference>
<dbReference type="PANTHER" id="PTHR22966:SF63">
    <property type="entry name" value="CYSTEINE DIOXYGENASE"/>
    <property type="match status" value="1"/>
</dbReference>
<dbReference type="Proteomes" id="UP001179952">
    <property type="component" value="Unassembled WGS sequence"/>
</dbReference>
<comment type="cofactor">
    <cofactor evidence="1">
        <name>Fe(2+)</name>
        <dbReference type="ChEBI" id="CHEBI:29033"/>
    </cofactor>
</comment>
<protein>
    <recommendedName>
        <fullName evidence="3">cysteine dioxygenase</fullName>
        <ecNumber evidence="3">1.13.11.20</ecNumber>
    </recommendedName>
</protein>
<keyword evidence="5" id="KW-0560">Oxidoreductase</keyword>
<reference evidence="9" key="1">
    <citation type="journal article" date="2023" name="Nat. Commun.">
        <title>Diploid and tetraploid genomes of Acorus and the evolution of monocots.</title>
        <authorList>
            <person name="Ma L."/>
            <person name="Liu K.W."/>
            <person name="Li Z."/>
            <person name="Hsiao Y.Y."/>
            <person name="Qi Y."/>
            <person name="Fu T."/>
            <person name="Tang G.D."/>
            <person name="Zhang D."/>
            <person name="Sun W.H."/>
            <person name="Liu D.K."/>
            <person name="Li Y."/>
            <person name="Chen G.Z."/>
            <person name="Liu X.D."/>
            <person name="Liao X.Y."/>
            <person name="Jiang Y.T."/>
            <person name="Yu X."/>
            <person name="Hao Y."/>
            <person name="Huang J."/>
            <person name="Zhao X.W."/>
            <person name="Ke S."/>
            <person name="Chen Y.Y."/>
            <person name="Wu W.L."/>
            <person name="Hsu J.L."/>
            <person name="Lin Y.F."/>
            <person name="Huang M.D."/>
            <person name="Li C.Y."/>
            <person name="Huang L."/>
            <person name="Wang Z.W."/>
            <person name="Zhao X."/>
            <person name="Zhong W.Y."/>
            <person name="Peng D.H."/>
            <person name="Ahmad S."/>
            <person name="Lan S."/>
            <person name="Zhang J.S."/>
            <person name="Tsai W.C."/>
            <person name="Van de Peer Y."/>
            <person name="Liu Z.J."/>
        </authorList>
    </citation>
    <scope>NUCLEOTIDE SEQUENCE</scope>
    <source>
        <strain evidence="9">SCP</strain>
    </source>
</reference>
<dbReference type="GO" id="GO:0070483">
    <property type="term" value="P:detection of hypoxia"/>
    <property type="evidence" value="ECO:0007669"/>
    <property type="project" value="UniProtKB-ARBA"/>
</dbReference>
<sequence>MLPFPSLMPRLKRPTSEFALSALIVIWGPLFRMISRSGSVVEEGLLMDSSNDGESAIRRRSRRKSKRPFPAPSVTALQRLFSTCEGVFKGPGTVPHPHEVQALQLILDRMKPEDVGLSRDLLVMDRNAVEGTPTITYTTIYQCKNFSVDSVFTAPCDTSVLYPTQGGNIHTFTARTACAVLDILGPPYSKEDGRDCTYYKDFPYAAHPDVGASDTETKERDAMYGWLEEVDMPSELKMDFVEYLGPKIKF</sequence>
<dbReference type="EC" id="1.13.11.20" evidence="3"/>
<dbReference type="SUPFAM" id="SSF51182">
    <property type="entry name" value="RmlC-like cupins"/>
    <property type="match status" value="1"/>
</dbReference>
<dbReference type="PANTHER" id="PTHR22966">
    <property type="entry name" value="2-AMINOETHANETHIOL DIOXYGENASE"/>
    <property type="match status" value="1"/>
</dbReference>
<evidence type="ECO:0000256" key="5">
    <source>
        <dbReference type="ARBA" id="ARBA00023002"/>
    </source>
</evidence>
<keyword evidence="4" id="KW-0479">Metal-binding</keyword>
<evidence type="ECO:0000256" key="6">
    <source>
        <dbReference type="ARBA" id="ARBA00023004"/>
    </source>
</evidence>
<evidence type="ECO:0000256" key="7">
    <source>
        <dbReference type="ARBA" id="ARBA00024284"/>
    </source>
</evidence>
<evidence type="ECO:0000313" key="10">
    <source>
        <dbReference type="Proteomes" id="UP001179952"/>
    </source>
</evidence>
<dbReference type="GO" id="GO:0017172">
    <property type="term" value="F:cysteine dioxygenase activity"/>
    <property type="evidence" value="ECO:0007669"/>
    <property type="project" value="UniProtKB-EC"/>
</dbReference>
<dbReference type="EMBL" id="JAUJYN010000009">
    <property type="protein sequence ID" value="KAK1263713.1"/>
    <property type="molecule type" value="Genomic_DNA"/>
</dbReference>
<gene>
    <name evidence="9" type="ORF">QJS04_geneDACA009448</name>
</gene>
<comment type="similarity">
    <text evidence="2">Belongs to the cysteine dioxygenase family.</text>
</comment>
<feature type="compositionally biased region" description="Basic residues" evidence="8">
    <location>
        <begin position="58"/>
        <end position="67"/>
    </location>
</feature>